<evidence type="ECO:0000259" key="8">
    <source>
        <dbReference type="PROSITE" id="PS51198"/>
    </source>
</evidence>
<evidence type="ECO:0000259" key="7">
    <source>
        <dbReference type="PROSITE" id="PS50103"/>
    </source>
</evidence>
<dbReference type="Pfam" id="PF13361">
    <property type="entry name" value="UvrD_C"/>
    <property type="match status" value="1"/>
</dbReference>
<organism evidence="9 10">
    <name type="scientific">Arthrobotrys flagrans</name>
    <name type="common">Nematode-trapping fungus</name>
    <name type="synonym">Trichothecium flagrans</name>
    <dbReference type="NCBI Taxonomy" id="97331"/>
    <lineage>
        <taxon>Eukaryota</taxon>
        <taxon>Fungi</taxon>
        <taxon>Dikarya</taxon>
        <taxon>Ascomycota</taxon>
        <taxon>Pezizomycotina</taxon>
        <taxon>Orbiliomycetes</taxon>
        <taxon>Orbiliales</taxon>
        <taxon>Orbiliaceae</taxon>
        <taxon>Arthrobotrys</taxon>
    </lineage>
</organism>
<dbReference type="SUPFAM" id="SSF52540">
    <property type="entry name" value="P-loop containing nucleoside triphosphate hydrolases"/>
    <property type="match status" value="1"/>
</dbReference>
<proteinExistence type="predicted"/>
<keyword evidence="6" id="KW-0862">Zinc</keyword>
<comment type="caution">
    <text evidence="9">The sequence shown here is derived from an EMBL/GenBank/DDBJ whole genome shotgun (WGS) entry which is preliminary data.</text>
</comment>
<dbReference type="InterPro" id="IPR014016">
    <property type="entry name" value="UvrD-like_ATP-bd"/>
</dbReference>
<evidence type="ECO:0000256" key="6">
    <source>
        <dbReference type="PROSITE-ProRule" id="PRU00723"/>
    </source>
</evidence>
<dbReference type="InterPro" id="IPR000571">
    <property type="entry name" value="Znf_CCCH"/>
</dbReference>
<protein>
    <recommendedName>
        <fullName evidence="11">UvrD-like helicase ATP-binding domain-containing protein</fullName>
    </recommendedName>
</protein>
<accession>A0A437ACG7</accession>
<dbReference type="VEuPathDB" id="FungiDB:DFL_003123"/>
<dbReference type="GO" id="GO:0008270">
    <property type="term" value="F:zinc ion binding"/>
    <property type="evidence" value="ECO:0007669"/>
    <property type="project" value="UniProtKB-KW"/>
</dbReference>
<dbReference type="GO" id="GO:0005524">
    <property type="term" value="F:ATP binding"/>
    <property type="evidence" value="ECO:0007669"/>
    <property type="project" value="UniProtKB-UniRule"/>
</dbReference>
<evidence type="ECO:0000256" key="3">
    <source>
        <dbReference type="ARBA" id="ARBA00022806"/>
    </source>
</evidence>
<dbReference type="Gene3D" id="3.40.50.300">
    <property type="entry name" value="P-loop containing nucleotide triphosphate hydrolases"/>
    <property type="match status" value="2"/>
</dbReference>
<dbReference type="PROSITE" id="PS51198">
    <property type="entry name" value="UVRD_HELICASE_ATP_BIND"/>
    <property type="match status" value="1"/>
</dbReference>
<sequence>MAQYNLASSRRTKDLLRNLLLDGDSLGGNEVLNLYRIIANDDEPVKALLERCPENRHFREALLTNPDEMLPKLSHLLRSIGLNILSRNPQSAKAWGMPGTITANKAIHIPAAFTNHVILSLANEAAGVFDINSNGYHDFTLSVLKLYIPLAQMATSSPKDLRNLFSKILEMPDEVCILEKVVSDEAGAHLLTNLLENKSLSGQVFTESNLRLLGSRLAKLITSCIASHGAEIEDAVFLWEQMEGVSKCLEEQIREIGARGNAINAGGARISLSKDEEDLLNSARVIIPYNATTARSAIQGLLENYKDQINTMLSSFPCSTCKARLSGTIKACDNDTYVPGHKVGFENINVPLGVFPVYLSDNAMRDLKFSRVDGTLSNILATLRKLADGLWESESDLSISVGKSRTRREPILRAARWCPRGYILWEMGVGRVNENAEKWTQIVKIIRIGFGDDMKAAALAARKCQQIYTKKYRNATAISIQNPARPGTLIPKIFAGEDAVGLEGSNITLSESSSESKRLSPSDALILHKLFCTGKQYSLTKRVAEMILQGGYQAEVPFIVSAEEEHIINYIDSSICILGRSGTGKTTCLVYRLLTNYIQDRLTIDNKETRQVFLTRSPVLAGKIRQYVTRLINSHCMRFATEYNSTGAEISDLDPDISEDNDSPDLLDIDDKNWPVICTFDSFAAMLERSLRFAQRNVFLSDPEMSSIEYANRQVDFGKFRRSYWPSFRASTKKGLSVDVVFSEILGVIKATSSASQHRPLSEMEYQELSRRIAPNFRQGSEREAVYSLYKAYEKRKSSLNEWDDLDRAARLQRLMLQDPKLSSRLRSQITEIFVDEIQDQRLPEIEMLLDFVNDAKSFAFAGDTAQCISRDSCFRFQDLKKLFFQKYERQGILAGQQDLAKLNLFTLSKNYRTHNGILKLAAKVIDILSESFPYLIDKFSPELGNFDGPLPIVFSGFSSDIFVPRETENSTSISEFGADQVFITRDEETKLLLSKEMGDKVMILTILESKGMEFQDVFLFDFFSDSTCQAAFRALVRAEITGTRLDDKKYPELCAELKNLYVAITRSREMLYIVESSTEAVKPVQDMWGLSKNPIVHIVSPDDQTLRTRLDEIRPGQSSPQAWAQKGEEFFSQLMFEQAMRCYRKAGESKLEELCQACIEERNGRDIISDPNCWEEARAHYLKGAELFKKCEKYNRALGCFESIKEFLMAGELCEKLSKISDTGRKLQENYARRAAKFFMAANEIRRAIQLYKRLGHHESVTSAYRKINDIDELIIYLKEHRGKIDQKIHTFNSRIIALTVFTSEYRNNDLRKQAISLLDEQEQEELYRQFNFYMELRKLLISQGRLEEAIELSYSQGHWKDIGELLREAESKPNFPGAIIINKGEEYAARASFHELSVCLPAIVRGDKNWLLSGTEEQPIGSSDGPSDALKLADLLVLQLYASGGDLSSPKLQLNRAIVNSLIFRCSELLLNLHRSRTMSKIQLLFLQVIRIEYSDKYQVFQNSIIYDGDGYGNQEITGDELVGKAIDLFRRWIVRAYLRHSEEQEQEYMKASPCRHYVLNGQCSYRECRYGEHKRPIQKEEMILRLEFAWSMSLLTSYCAYVNRSLARGRGSFRDIRQEGRRWYKRVFENVIVVSDLLECPSARLFLIEKKAKAIGMLKNDDVEIQKKGRAELGCLDDLEWRVGALIRKSDNEFWNLLDAWERIAALNPRRYVKDEWWNHVRNMGRFGKSTMHLLNKVEGCLRDTSKTVEALRAFAQNFRANLLQFVKFDEMHLLLNRLDRVIAIALYISSRGEFILKKSQLEFLQENGASHQNPEKEHATAAEEILNNVVDVYNFFLDKVSATSIPKPVWYKEAMRRRIEESSIIALLNSRNPYSIIGRFRFIQGFLQQAKRMDFWMKRQGRPNPQAVASIPTDPGIFLNWILGNIDVLQSQADPIVLCRVSQRPEESNRFRGFPIPIIPFQITNISSKPTGTDAAEPDIYSSLSSTDVEAARRIQRNWRICSRILRDKRYKEQNPGHRRITQILQEPCMSTKLDEVVSRKRFRIIVFELLRLVGEMRFQLSKMANKMEILGKRKNSMEVIEKILARHDFLRDLSEQVTTLEKSIEPSALAKVEGGSIVEEVLEITKSGRGLLEKIISTISGVDNWT</sequence>
<dbReference type="OrthoDB" id="5418407at2759"/>
<evidence type="ECO:0000256" key="5">
    <source>
        <dbReference type="PROSITE-ProRule" id="PRU00560"/>
    </source>
</evidence>
<dbReference type="PANTHER" id="PTHR21529:SF4">
    <property type="entry name" value="TPR AND ANKYRIN REPEAT-CONTAINING PROTEIN 1"/>
    <property type="match status" value="1"/>
</dbReference>
<dbReference type="EMBL" id="SAEB01000003">
    <property type="protein sequence ID" value="RVD88959.1"/>
    <property type="molecule type" value="Genomic_DNA"/>
</dbReference>
<dbReference type="STRING" id="97331.A0A437ACG7"/>
<dbReference type="GeneID" id="93585434"/>
<keyword evidence="1 5" id="KW-0547">Nucleotide-binding</keyword>
<keyword evidence="6" id="KW-0863">Zinc-finger</keyword>
<feature type="binding site" evidence="5">
    <location>
        <begin position="579"/>
        <end position="586"/>
    </location>
    <ligand>
        <name>ATP</name>
        <dbReference type="ChEBI" id="CHEBI:30616"/>
    </ligand>
</feature>
<dbReference type="InterPro" id="IPR014017">
    <property type="entry name" value="DNA_helicase_UvrD-like_C"/>
</dbReference>
<dbReference type="GO" id="GO:0004386">
    <property type="term" value="F:helicase activity"/>
    <property type="evidence" value="ECO:0007669"/>
    <property type="project" value="UniProtKB-UniRule"/>
</dbReference>
<gene>
    <name evidence="9" type="ORF">DFL_003123</name>
</gene>
<dbReference type="GO" id="GO:0016787">
    <property type="term" value="F:hydrolase activity"/>
    <property type="evidence" value="ECO:0007669"/>
    <property type="project" value="UniProtKB-UniRule"/>
</dbReference>
<dbReference type="Pfam" id="PF00580">
    <property type="entry name" value="UvrD-helicase"/>
    <property type="match status" value="1"/>
</dbReference>
<dbReference type="PROSITE" id="PS50103">
    <property type="entry name" value="ZF_C3H1"/>
    <property type="match status" value="1"/>
</dbReference>
<evidence type="ECO:0000313" key="10">
    <source>
        <dbReference type="Proteomes" id="UP000283090"/>
    </source>
</evidence>
<keyword evidence="10" id="KW-1185">Reference proteome</keyword>
<feature type="zinc finger region" description="C3H1-type" evidence="6">
    <location>
        <begin position="1551"/>
        <end position="1579"/>
    </location>
</feature>
<keyword evidence="6" id="KW-0479">Metal-binding</keyword>
<feature type="domain" description="C3H1-type" evidence="7">
    <location>
        <begin position="1551"/>
        <end position="1579"/>
    </location>
</feature>
<reference evidence="9 10" key="1">
    <citation type="submission" date="2019-01" db="EMBL/GenBank/DDBJ databases">
        <title>Intercellular communication is required for trap formation in the nematode-trapping fungus Duddingtonia flagrans.</title>
        <authorList>
            <person name="Youssar L."/>
            <person name="Wernet V."/>
            <person name="Hensel N."/>
            <person name="Hildebrandt H.-G."/>
            <person name="Fischer R."/>
        </authorList>
    </citation>
    <scope>NUCLEOTIDE SEQUENCE [LARGE SCALE GENOMIC DNA]</scope>
    <source>
        <strain evidence="9 10">CBS H-5679</strain>
    </source>
</reference>
<evidence type="ECO:0008006" key="11">
    <source>
        <dbReference type="Google" id="ProtNLM"/>
    </source>
</evidence>
<dbReference type="InterPro" id="IPR039904">
    <property type="entry name" value="TRANK1"/>
</dbReference>
<keyword evidence="2 5" id="KW-0378">Hydrolase</keyword>
<dbReference type="RefSeq" id="XP_067494503.1">
    <property type="nucleotide sequence ID" value="XM_067632015.1"/>
</dbReference>
<name>A0A437ACG7_ARTFL</name>
<evidence type="ECO:0000256" key="2">
    <source>
        <dbReference type="ARBA" id="ARBA00022801"/>
    </source>
</evidence>
<evidence type="ECO:0000256" key="1">
    <source>
        <dbReference type="ARBA" id="ARBA00022741"/>
    </source>
</evidence>
<keyword evidence="3 5" id="KW-0347">Helicase</keyword>
<dbReference type="Proteomes" id="UP000283090">
    <property type="component" value="Unassembled WGS sequence"/>
</dbReference>
<feature type="domain" description="UvrD-like helicase ATP-binding" evidence="8">
    <location>
        <begin position="558"/>
        <end position="915"/>
    </location>
</feature>
<dbReference type="InterPro" id="IPR027417">
    <property type="entry name" value="P-loop_NTPase"/>
</dbReference>
<keyword evidence="4 5" id="KW-0067">ATP-binding</keyword>
<dbReference type="PANTHER" id="PTHR21529">
    <property type="entry name" value="MAMMARY TURMOR VIRUS RECEPTOR HOMOLOG 1, 2 MTVR1, 2"/>
    <property type="match status" value="1"/>
</dbReference>
<evidence type="ECO:0000313" key="9">
    <source>
        <dbReference type="EMBL" id="RVD88959.1"/>
    </source>
</evidence>
<evidence type="ECO:0000256" key="4">
    <source>
        <dbReference type="ARBA" id="ARBA00022840"/>
    </source>
</evidence>